<keyword evidence="2" id="KW-0238">DNA-binding</keyword>
<evidence type="ECO:0000313" key="8">
    <source>
        <dbReference type="Proteomes" id="UP000595426"/>
    </source>
</evidence>
<dbReference type="Gene3D" id="1.10.10.60">
    <property type="entry name" value="Homeodomain-like"/>
    <property type="match status" value="2"/>
</dbReference>
<dbReference type="Pfam" id="PF12833">
    <property type="entry name" value="HTH_18"/>
    <property type="match status" value="1"/>
</dbReference>
<feature type="transmembrane region" description="Helical" evidence="5">
    <location>
        <begin position="348"/>
        <end position="367"/>
    </location>
</feature>
<dbReference type="GO" id="GO:0003700">
    <property type="term" value="F:DNA-binding transcription factor activity"/>
    <property type="evidence" value="ECO:0007669"/>
    <property type="project" value="InterPro"/>
</dbReference>
<keyword evidence="4" id="KW-0802">TPR repeat</keyword>
<keyword evidence="1" id="KW-0805">Transcription regulation</keyword>
<dbReference type="InterPro" id="IPR009057">
    <property type="entry name" value="Homeodomain-like_sf"/>
</dbReference>
<dbReference type="SMART" id="SM00342">
    <property type="entry name" value="HTH_ARAC"/>
    <property type="match status" value="1"/>
</dbReference>
<protein>
    <submittedName>
        <fullName evidence="7">Helix-turn-helix domain-containing protein</fullName>
    </submittedName>
</protein>
<dbReference type="Proteomes" id="UP000595426">
    <property type="component" value="Chromosome"/>
</dbReference>
<accession>A0A7T7ZX11</accession>
<name>A0A7T7ZX11_9FLAO</name>
<dbReference type="GO" id="GO:0043565">
    <property type="term" value="F:sequence-specific DNA binding"/>
    <property type="evidence" value="ECO:0007669"/>
    <property type="project" value="InterPro"/>
</dbReference>
<dbReference type="InterPro" id="IPR018060">
    <property type="entry name" value="HTH_AraC"/>
</dbReference>
<dbReference type="InterPro" id="IPR011990">
    <property type="entry name" value="TPR-like_helical_dom_sf"/>
</dbReference>
<evidence type="ECO:0000313" key="7">
    <source>
        <dbReference type="EMBL" id="QQN57100.1"/>
    </source>
</evidence>
<dbReference type="OrthoDB" id="5295174at2"/>
<keyword evidence="5" id="KW-1133">Transmembrane helix</keyword>
<sequence length="531" mass="62606">MKGTLLFCSLLCWFICKSQTIGLSEIEVEKRFNQIALKNLENENFKEVNTLYQYSVSKNYKTGILKGLIAIQQYYLGKGDYTKALNYGEKAKENALKLDDNNALSNIYMYDGTTFAMLDMHKKSKTALNIAVQYAEKIDNMIDKNIQLSRIYTTFAGLSEGEDLNDSIVYYSKKSLEFIESIPKHKLNKLQESNYYNMLISQYLNMGSIYTHFIKPPNFEKAEFYYSKALSLSTTQPEYFKENALFAYFTIGHFYFQKKEYQKSIMYFEKTLVEEKMNTDLDRRLATYDNLKNIYDSIKDVSKQNKYLKLYSNLNDSLLRIKNKSIITHSDKQNYYLQSEVSNLRKDILWFCLAAIIIVFSIGAYFYKRNRTLRIKYDILINKLENHEITGTKRINGDSNEAYVNSNIPLHKEDNIIKKIEAFENSEKFLRKNITLPYISHLLNINPRYLSITINKIKNKNFNDYINELRIKYIIDKLYNNPLYREYKISYLAEECGYSSHQVFITAFRKETGMTPSYFIKQLSIKQRIKD</sequence>
<dbReference type="PROSITE" id="PS50005">
    <property type="entry name" value="TPR"/>
    <property type="match status" value="1"/>
</dbReference>
<dbReference type="SUPFAM" id="SSF48452">
    <property type="entry name" value="TPR-like"/>
    <property type="match status" value="1"/>
</dbReference>
<dbReference type="PANTHER" id="PTHR43280:SF2">
    <property type="entry name" value="HTH-TYPE TRANSCRIPTIONAL REGULATOR EXSA"/>
    <property type="match status" value="1"/>
</dbReference>
<dbReference type="InterPro" id="IPR019734">
    <property type="entry name" value="TPR_rpt"/>
</dbReference>
<evidence type="ECO:0000256" key="3">
    <source>
        <dbReference type="ARBA" id="ARBA00023163"/>
    </source>
</evidence>
<keyword evidence="5" id="KW-0812">Transmembrane</keyword>
<keyword evidence="8" id="KW-1185">Reference proteome</keyword>
<dbReference type="RefSeq" id="WP_078674680.1">
    <property type="nucleotide sequence ID" value="NZ_CBCSDR010000009.1"/>
</dbReference>
<dbReference type="EMBL" id="CP067018">
    <property type="protein sequence ID" value="QQN57100.1"/>
    <property type="molecule type" value="Genomic_DNA"/>
</dbReference>
<dbReference type="PROSITE" id="PS01124">
    <property type="entry name" value="HTH_ARAC_FAMILY_2"/>
    <property type="match status" value="1"/>
</dbReference>
<evidence type="ECO:0000256" key="2">
    <source>
        <dbReference type="ARBA" id="ARBA00023125"/>
    </source>
</evidence>
<reference evidence="7 8" key="1">
    <citation type="submission" date="2020-12" db="EMBL/GenBank/DDBJ databases">
        <title>FDA dAtabase for Regulatory Grade micrObial Sequences (FDA-ARGOS): Supporting development and validation of Infectious Disease Dx tests.</title>
        <authorList>
            <person name="Kerrigan L."/>
            <person name="Long C."/>
            <person name="Tallon L."/>
            <person name="Sadzewicz L."/>
            <person name="Zhao X."/>
            <person name="Boylan J."/>
            <person name="Ott S."/>
            <person name="Bowen H."/>
            <person name="Vavikolanu K."/>
            <person name="Mehta A."/>
            <person name="Aluvathingal J."/>
            <person name="Nadendla S."/>
            <person name="Yan Y."/>
            <person name="Sichtig H."/>
        </authorList>
    </citation>
    <scope>NUCLEOTIDE SEQUENCE [LARGE SCALE GENOMIC DNA]</scope>
    <source>
        <strain evidence="7 8">FDAARGOS_1031</strain>
    </source>
</reference>
<dbReference type="AlphaFoldDB" id="A0A7T7ZX11"/>
<organism evidence="7 8">
    <name type="scientific">Elizabethkingia bruuniana</name>
    <dbReference type="NCBI Taxonomy" id="1756149"/>
    <lineage>
        <taxon>Bacteria</taxon>
        <taxon>Pseudomonadati</taxon>
        <taxon>Bacteroidota</taxon>
        <taxon>Flavobacteriia</taxon>
        <taxon>Flavobacteriales</taxon>
        <taxon>Weeksellaceae</taxon>
        <taxon>Elizabethkingia</taxon>
    </lineage>
</organism>
<evidence type="ECO:0000256" key="4">
    <source>
        <dbReference type="PROSITE-ProRule" id="PRU00339"/>
    </source>
</evidence>
<dbReference type="Gene3D" id="1.25.40.10">
    <property type="entry name" value="Tetratricopeptide repeat domain"/>
    <property type="match status" value="1"/>
</dbReference>
<dbReference type="GeneID" id="93131479"/>
<keyword evidence="5" id="KW-0472">Membrane</keyword>
<evidence type="ECO:0000256" key="5">
    <source>
        <dbReference type="SAM" id="Phobius"/>
    </source>
</evidence>
<gene>
    <name evidence="7" type="ORF">I6H88_11590</name>
</gene>
<evidence type="ECO:0000259" key="6">
    <source>
        <dbReference type="PROSITE" id="PS01124"/>
    </source>
</evidence>
<evidence type="ECO:0000256" key="1">
    <source>
        <dbReference type="ARBA" id="ARBA00023015"/>
    </source>
</evidence>
<dbReference type="SUPFAM" id="SSF46689">
    <property type="entry name" value="Homeodomain-like"/>
    <property type="match status" value="1"/>
</dbReference>
<dbReference type="PANTHER" id="PTHR43280">
    <property type="entry name" value="ARAC-FAMILY TRANSCRIPTIONAL REGULATOR"/>
    <property type="match status" value="1"/>
</dbReference>
<dbReference type="SUPFAM" id="SSF81901">
    <property type="entry name" value="HCP-like"/>
    <property type="match status" value="1"/>
</dbReference>
<keyword evidence="3" id="KW-0804">Transcription</keyword>
<feature type="repeat" description="TPR" evidence="4">
    <location>
        <begin position="245"/>
        <end position="278"/>
    </location>
</feature>
<proteinExistence type="predicted"/>
<feature type="domain" description="HTH araC/xylS-type" evidence="6">
    <location>
        <begin position="414"/>
        <end position="522"/>
    </location>
</feature>